<keyword evidence="3" id="KW-1185">Reference proteome</keyword>
<gene>
    <name evidence="2" type="ORF">PAI11_17630</name>
</gene>
<dbReference type="InterPro" id="IPR000608">
    <property type="entry name" value="UBC"/>
</dbReference>
<dbReference type="Proteomes" id="UP000005143">
    <property type="component" value="Unassembled WGS sequence"/>
</dbReference>
<sequence length="169" mass="18675">MNPRDRRLLADHRHLQELTREDPRVSIEAEGHPAERYVVTIAADGLARGADDLPLLRFGHRASIELHRDYPRLPPVVRWTTPILHPNILPPRRHGGVCLGAWSAGEGLADVVRRLVRLATWQDFNLDDPLDHEAVAWARAVGARPGDDLAPLVARAVPVPTAQVVPIAA</sequence>
<dbReference type="SUPFAM" id="SSF54495">
    <property type="entry name" value="UBC-like"/>
    <property type="match status" value="1"/>
</dbReference>
<comment type="caution">
    <text evidence="2">The sequence shown here is derived from an EMBL/GenBank/DDBJ whole genome shotgun (WGS) entry which is preliminary data.</text>
</comment>
<dbReference type="AlphaFoldDB" id="H0E4N2"/>
<evidence type="ECO:0000313" key="3">
    <source>
        <dbReference type="Proteomes" id="UP000005143"/>
    </source>
</evidence>
<name>H0E4N2_9ACTN</name>
<dbReference type="Gene3D" id="3.10.110.10">
    <property type="entry name" value="Ubiquitin Conjugating Enzyme"/>
    <property type="match status" value="1"/>
</dbReference>
<feature type="domain" description="UBC core" evidence="1">
    <location>
        <begin position="60"/>
        <end position="136"/>
    </location>
</feature>
<dbReference type="InterPro" id="IPR016135">
    <property type="entry name" value="UBQ-conjugating_enzyme/RWD"/>
</dbReference>
<dbReference type="RefSeq" id="WP_007573465.1">
    <property type="nucleotide sequence ID" value="NZ_AGUD01000111.1"/>
</dbReference>
<evidence type="ECO:0000259" key="1">
    <source>
        <dbReference type="Pfam" id="PF00179"/>
    </source>
</evidence>
<dbReference type="CDD" id="cd00195">
    <property type="entry name" value="UBCc_UEV"/>
    <property type="match status" value="1"/>
</dbReference>
<protein>
    <recommendedName>
        <fullName evidence="1">UBC core domain-containing protein</fullName>
    </recommendedName>
</protein>
<organism evidence="2 3">
    <name type="scientific">Patulibacter medicamentivorans</name>
    <dbReference type="NCBI Taxonomy" id="1097667"/>
    <lineage>
        <taxon>Bacteria</taxon>
        <taxon>Bacillati</taxon>
        <taxon>Actinomycetota</taxon>
        <taxon>Thermoleophilia</taxon>
        <taxon>Solirubrobacterales</taxon>
        <taxon>Patulibacteraceae</taxon>
        <taxon>Patulibacter</taxon>
    </lineage>
</organism>
<evidence type="ECO:0000313" key="2">
    <source>
        <dbReference type="EMBL" id="EHN11361.1"/>
    </source>
</evidence>
<accession>H0E4N2</accession>
<dbReference type="EMBL" id="AGUD01000111">
    <property type="protein sequence ID" value="EHN11361.1"/>
    <property type="molecule type" value="Genomic_DNA"/>
</dbReference>
<proteinExistence type="predicted"/>
<reference evidence="2 3" key="1">
    <citation type="journal article" date="2013" name="Biodegradation">
        <title>Quantitative proteomic analysis of ibuprofen-degrading Patulibacter sp. strain I11.</title>
        <authorList>
            <person name="Almeida B."/>
            <person name="Kjeldal H."/>
            <person name="Lolas I."/>
            <person name="Knudsen A.D."/>
            <person name="Carvalho G."/>
            <person name="Nielsen K.L."/>
            <person name="Barreto Crespo M.T."/>
            <person name="Stensballe A."/>
            <person name="Nielsen J.L."/>
        </authorList>
    </citation>
    <scope>NUCLEOTIDE SEQUENCE [LARGE SCALE GENOMIC DNA]</scope>
    <source>
        <strain evidence="2 3">I11</strain>
    </source>
</reference>
<dbReference type="Pfam" id="PF00179">
    <property type="entry name" value="UQ_con"/>
    <property type="match status" value="1"/>
</dbReference>